<gene>
    <name evidence="2" type="ORF">AXL3_33</name>
</gene>
<organism evidence="2 3">
    <name type="scientific">Stenotrophomonas phage vB_SmaS-AXL_3</name>
    <dbReference type="NCBI Taxonomy" id="2740427"/>
    <lineage>
        <taxon>Viruses</taxon>
        <taxon>Duplodnaviria</taxon>
        <taxon>Heunggongvirae</taxon>
        <taxon>Uroviricota</taxon>
        <taxon>Caudoviricetes</taxon>
        <taxon>Axeltriavirus</taxon>
        <taxon>Axeltriavirus AXL3</taxon>
    </lineage>
</organism>
<protein>
    <submittedName>
        <fullName evidence="2">Uncharacterized protein</fullName>
    </submittedName>
</protein>
<reference evidence="2" key="1">
    <citation type="submission" date="2020-05" db="EMBL/GenBank/DDBJ databases">
        <title>Isolation and characterization of the novel bacteriophage AXL3 against Stenotrophomonas maltophilia.</title>
        <authorList>
            <person name="McCutcheon J.G."/>
            <person name="Lin A."/>
            <person name="Dennis J."/>
        </authorList>
    </citation>
    <scope>NUCLEOTIDE SEQUENCE [LARGE SCALE GENOMIC DNA]</scope>
</reference>
<feature type="region of interest" description="Disordered" evidence="1">
    <location>
        <begin position="32"/>
        <end position="57"/>
    </location>
</feature>
<feature type="compositionally biased region" description="Basic and acidic residues" evidence="1">
    <location>
        <begin position="45"/>
        <end position="57"/>
    </location>
</feature>
<name>A0A7D5BU53_9CAUD</name>
<keyword evidence="3" id="KW-1185">Reference proteome</keyword>
<sequence>MLIEVSYKNGSKDRRLCSPSTTVVEFVRQAEDQHGSKIQSMRVVKRNEHPNRGDNEG</sequence>
<dbReference type="EMBL" id="MT536174">
    <property type="protein sequence ID" value="QKW95623.1"/>
    <property type="molecule type" value="Genomic_DNA"/>
</dbReference>
<evidence type="ECO:0000256" key="1">
    <source>
        <dbReference type="SAM" id="MobiDB-lite"/>
    </source>
</evidence>
<evidence type="ECO:0000313" key="3">
    <source>
        <dbReference type="Proteomes" id="UP000509379"/>
    </source>
</evidence>
<evidence type="ECO:0000313" key="2">
    <source>
        <dbReference type="EMBL" id="QKW95623.1"/>
    </source>
</evidence>
<dbReference type="Proteomes" id="UP000509379">
    <property type="component" value="Segment"/>
</dbReference>
<accession>A0A7D5BU53</accession>
<proteinExistence type="predicted"/>